<organism evidence="1 2">
    <name type="scientific">Janibacter limosus</name>
    <dbReference type="NCBI Taxonomy" id="53458"/>
    <lineage>
        <taxon>Bacteria</taxon>
        <taxon>Bacillati</taxon>
        <taxon>Actinomycetota</taxon>
        <taxon>Actinomycetes</taxon>
        <taxon>Micrococcales</taxon>
        <taxon>Intrasporangiaceae</taxon>
        <taxon>Janibacter</taxon>
    </lineage>
</organism>
<accession>A0AC61U1A8</accession>
<protein>
    <submittedName>
        <fullName evidence="1">Uncharacterized protein</fullName>
    </submittedName>
</protein>
<evidence type="ECO:0000313" key="2">
    <source>
        <dbReference type="Proteomes" id="UP001059663"/>
    </source>
</evidence>
<dbReference type="Proteomes" id="UP001059663">
    <property type="component" value="Chromosome"/>
</dbReference>
<reference evidence="1" key="1">
    <citation type="submission" date="2021-11" db="EMBL/GenBank/DDBJ databases">
        <title>Study of the species diversity of bacterial strains isolated from a unique natural object - Shulgan-Tash cave (Bashkiria).</title>
        <authorList>
            <person name="Sazanova A.L."/>
            <person name="Chirak E.R."/>
            <person name="Safronova V.I."/>
        </authorList>
    </citation>
    <scope>NUCLEOTIDE SEQUENCE</scope>
    <source>
        <strain evidence="1">P1</strain>
    </source>
</reference>
<name>A0AC61U1A8_9MICO</name>
<gene>
    <name evidence="1" type="ORF">LP422_13225</name>
</gene>
<dbReference type="EMBL" id="CP087977">
    <property type="protein sequence ID" value="UUZ43763.1"/>
    <property type="molecule type" value="Genomic_DNA"/>
</dbReference>
<evidence type="ECO:0000313" key="1">
    <source>
        <dbReference type="EMBL" id="UUZ43763.1"/>
    </source>
</evidence>
<sequence length="382" mass="40510">MVVAHALEWLPDLPLRIRIAPDDVATRLVARAAGMAHALDPDHTVDGDEWQVLELPYVRIADRVPARAREAMLAMWVEVNDSGGAVGFAPGAGRDDVAEVLDGYIAGLAEGRTVCVALNSPLGELLGFGFVARSTGATVAHTANLERIMTDPARRGTNHGALLVAGLHRAAREMGVELVTPGLPGRHGPRRVLHPVRLHRGRPHPRRGPRRPRRRPGRRDHGALAVTHLEPFGQATAWLAVLDRSRAEVAEALGLTGGRTVEAAVAVRASSATGLLPPLPGVAGRWTLAVSVGLSGISSRRLSSLAALLGTQVLLYDTVGDSGTGEDVLARAAAESVDPRTLSGEVPGHALLFDDVDEGPPTGTPVEIPSRTPWLWSKLLRR</sequence>
<proteinExistence type="predicted"/>